<organism evidence="2 3">
    <name type="scientific">Mycetohabitans endofungorum</name>
    <dbReference type="NCBI Taxonomy" id="417203"/>
    <lineage>
        <taxon>Bacteria</taxon>
        <taxon>Pseudomonadati</taxon>
        <taxon>Pseudomonadota</taxon>
        <taxon>Betaproteobacteria</taxon>
        <taxon>Burkholderiales</taxon>
        <taxon>Burkholderiaceae</taxon>
        <taxon>Mycetohabitans</taxon>
    </lineage>
</organism>
<dbReference type="PANTHER" id="PTHR42103">
    <property type="entry name" value="ALPHA/BETA-HYDROLASES SUPERFAMILY PROTEIN"/>
    <property type="match status" value="1"/>
</dbReference>
<feature type="domain" description="AB hydrolase-1" evidence="1">
    <location>
        <begin position="46"/>
        <end position="148"/>
    </location>
</feature>
<reference evidence="2 3" key="1">
    <citation type="submission" date="2018-01" db="EMBL/GenBank/DDBJ databases">
        <title>Genomic Encyclopedia of Type Strains, Phase III (KMG-III): the genomes of soil and plant-associated and newly described type strains.</title>
        <authorList>
            <person name="Whitman W."/>
        </authorList>
    </citation>
    <scope>NUCLEOTIDE SEQUENCE [LARGE SCALE GENOMIC DNA]</scope>
    <source>
        <strain evidence="2 3">HKI456</strain>
    </source>
</reference>
<dbReference type="SUPFAM" id="SSF53474">
    <property type="entry name" value="alpha/beta-Hydrolases"/>
    <property type="match status" value="1"/>
</dbReference>
<evidence type="ECO:0000313" key="3">
    <source>
        <dbReference type="Proteomes" id="UP000243096"/>
    </source>
</evidence>
<name>A0A2P5KDQ1_9BURK</name>
<protein>
    <recommendedName>
        <fullName evidence="1">AB hydrolase-1 domain-containing protein</fullName>
    </recommendedName>
</protein>
<dbReference type="Pfam" id="PF00561">
    <property type="entry name" value="Abhydrolase_1"/>
    <property type="match status" value="1"/>
</dbReference>
<accession>A0A2P5KDQ1</accession>
<dbReference type="Proteomes" id="UP000243096">
    <property type="component" value="Unassembled WGS sequence"/>
</dbReference>
<dbReference type="RefSeq" id="WP_104076529.1">
    <property type="nucleotide sequence ID" value="NZ_CP062178.1"/>
</dbReference>
<evidence type="ECO:0000313" key="2">
    <source>
        <dbReference type="EMBL" id="PPB84836.1"/>
    </source>
</evidence>
<dbReference type="PANTHER" id="PTHR42103:SF2">
    <property type="entry name" value="AB HYDROLASE-1 DOMAIN-CONTAINING PROTEIN"/>
    <property type="match status" value="1"/>
</dbReference>
<proteinExistence type="predicted"/>
<keyword evidence="3" id="KW-1185">Reference proteome</keyword>
<dbReference type="EMBL" id="PRDW01000002">
    <property type="protein sequence ID" value="PPB84836.1"/>
    <property type="molecule type" value="Genomic_DNA"/>
</dbReference>
<dbReference type="OrthoDB" id="9800435at2"/>
<evidence type="ECO:0000259" key="1">
    <source>
        <dbReference type="Pfam" id="PF00561"/>
    </source>
</evidence>
<gene>
    <name evidence="2" type="ORF">B0O95_102237</name>
</gene>
<dbReference type="Gene3D" id="3.40.50.1820">
    <property type="entry name" value="alpha/beta hydrolase"/>
    <property type="match status" value="1"/>
</dbReference>
<sequence length="214" mass="23397">MNAQTQKYRIDGPVGKIEIAIDRPDRGDAGGEPRGLALVAHPHPLFGGSLDNKVAQTLARTLVQLGYVAVRPNFRGVGATEGEHDDGHGEQDDLIAVIDHARMLPGLAGVPLVLAGFSFGTFVLSHVAQRLREHGDAIERMVFVGTAASRWQVADVPLDTLVIHGELDDTVPIASVYDWARPQELPVVVIPGAEHFFHRKLHILKRVIAERWRV</sequence>
<dbReference type="InterPro" id="IPR000073">
    <property type="entry name" value="AB_hydrolase_1"/>
</dbReference>
<dbReference type="AlphaFoldDB" id="A0A2P5KDQ1"/>
<dbReference type="InterPro" id="IPR029058">
    <property type="entry name" value="AB_hydrolase_fold"/>
</dbReference>
<comment type="caution">
    <text evidence="2">The sequence shown here is derived from an EMBL/GenBank/DDBJ whole genome shotgun (WGS) entry which is preliminary data.</text>
</comment>